<dbReference type="InterPro" id="IPR008979">
    <property type="entry name" value="Galactose-bd-like_sf"/>
</dbReference>
<reference evidence="6" key="1">
    <citation type="submission" date="2017-09" db="EMBL/GenBank/DDBJ databases">
        <title>Depth-based differentiation of microbial function through sediment-hosted aquifers and enrichment of novel symbionts in the deep terrestrial subsurface.</title>
        <authorList>
            <person name="Probst A.J."/>
            <person name="Ladd B."/>
            <person name="Jarett J.K."/>
            <person name="Geller-Mcgrath D.E."/>
            <person name="Sieber C.M.K."/>
            <person name="Emerson J.B."/>
            <person name="Anantharaman K."/>
            <person name="Thomas B.C."/>
            <person name="Malmstrom R."/>
            <person name="Stieglmeier M."/>
            <person name="Klingl A."/>
            <person name="Woyke T."/>
            <person name="Ryan C.M."/>
            <person name="Banfield J.F."/>
        </authorList>
    </citation>
    <scope>NUCLEOTIDE SEQUENCE [LARGE SCALE GENOMIC DNA]</scope>
</reference>
<dbReference type="PANTHER" id="PTHR34142">
    <property type="entry name" value="ENDO-BETA-1,4-GLUCANASE A"/>
    <property type="match status" value="1"/>
</dbReference>
<organism evidence="5 6">
    <name type="scientific">Candidatus Beckwithbacteria bacterium CG10_big_fil_rev_8_21_14_0_10_34_10</name>
    <dbReference type="NCBI Taxonomy" id="1974495"/>
    <lineage>
        <taxon>Bacteria</taxon>
        <taxon>Candidatus Beckwithiibacteriota</taxon>
    </lineage>
</organism>
<dbReference type="Proteomes" id="UP000230093">
    <property type="component" value="Unassembled WGS sequence"/>
</dbReference>
<feature type="domain" description="Glycoside hydrolase family 5" evidence="4">
    <location>
        <begin position="68"/>
        <end position="302"/>
    </location>
</feature>
<keyword evidence="1 3" id="KW-0378">Hydrolase</keyword>
<dbReference type="EMBL" id="PEZT01000024">
    <property type="protein sequence ID" value="PIS08913.1"/>
    <property type="molecule type" value="Genomic_DNA"/>
</dbReference>
<dbReference type="PANTHER" id="PTHR34142:SF1">
    <property type="entry name" value="GLYCOSIDE HYDROLASE FAMILY 5 DOMAIN-CONTAINING PROTEIN"/>
    <property type="match status" value="1"/>
</dbReference>
<keyword evidence="2 3" id="KW-0326">Glycosidase</keyword>
<accession>A0A2H0W8D0</accession>
<evidence type="ECO:0000256" key="2">
    <source>
        <dbReference type="ARBA" id="ARBA00023295"/>
    </source>
</evidence>
<name>A0A2H0W8D0_9BACT</name>
<dbReference type="InterPro" id="IPR017853">
    <property type="entry name" value="GH"/>
</dbReference>
<dbReference type="GO" id="GO:0004553">
    <property type="term" value="F:hydrolase activity, hydrolyzing O-glycosyl compounds"/>
    <property type="evidence" value="ECO:0007669"/>
    <property type="project" value="InterPro"/>
</dbReference>
<evidence type="ECO:0000313" key="5">
    <source>
        <dbReference type="EMBL" id="PIS08913.1"/>
    </source>
</evidence>
<protein>
    <recommendedName>
        <fullName evidence="4">Glycoside hydrolase family 5 domain-containing protein</fullName>
    </recommendedName>
</protein>
<dbReference type="SUPFAM" id="SSF49785">
    <property type="entry name" value="Galactose-binding domain-like"/>
    <property type="match status" value="1"/>
</dbReference>
<dbReference type="SUPFAM" id="SSF51445">
    <property type="entry name" value="(Trans)glycosidases"/>
    <property type="match status" value="1"/>
</dbReference>
<gene>
    <name evidence="5" type="ORF">COT75_04140</name>
</gene>
<evidence type="ECO:0000256" key="3">
    <source>
        <dbReference type="RuleBase" id="RU361153"/>
    </source>
</evidence>
<evidence type="ECO:0000259" key="4">
    <source>
        <dbReference type="Pfam" id="PF00150"/>
    </source>
</evidence>
<evidence type="ECO:0000313" key="6">
    <source>
        <dbReference type="Proteomes" id="UP000230093"/>
    </source>
</evidence>
<dbReference type="Gene3D" id="3.20.20.80">
    <property type="entry name" value="Glycosidases"/>
    <property type="match status" value="1"/>
</dbReference>
<dbReference type="Pfam" id="PF00150">
    <property type="entry name" value="Cellulase"/>
    <property type="match status" value="1"/>
</dbReference>
<dbReference type="AlphaFoldDB" id="A0A2H0W8D0"/>
<dbReference type="GO" id="GO:0009251">
    <property type="term" value="P:glucan catabolic process"/>
    <property type="evidence" value="ECO:0007669"/>
    <property type="project" value="TreeGrafter"/>
</dbReference>
<dbReference type="Gene3D" id="2.60.120.430">
    <property type="entry name" value="Galactose-binding lectin"/>
    <property type="match status" value="1"/>
</dbReference>
<comment type="caution">
    <text evidence="5">The sequence shown here is derived from an EMBL/GenBank/DDBJ whole genome shotgun (WGS) entry which is preliminary data.</text>
</comment>
<sequence length="496" mass="57969">MKKNTNLFKFLLLIVLPLFILFLKFTNQLNLESRLIQMSNNTSGFRFIRRIFYPQALWLKTDGNRIVNEKGEVAILRGVNIGSSHWGYENWHSKAVKKAVKDWNSKIIRVRLYPEDIINDPNFFFDLEKQFINPARHKGVYVILHAFLEGSETDLPDEETIEMWLKVVERYKNEPLVLYDLIPEPHDVSQEQVRQAYLDLIPKIRKIHPRSLILVTGVGWAREINSYLKNPLPFENLVYRVNPYNRVGEFEGLFGKIALKYPVFITEFGKREFPPMNERDIQVLLDYANQLNLGWTVWNFHSEGCPCVLASWQDFTPSDWGQLIYDELKKEPQVQTLAEANPVFENPSELVIFQDYFYNGFTERGWDREIDLHSSENPFHGDYGIKLELKKPYSGATFMSYNPVDLGKYSFLQFYLNFSKNSPFKLKIDLRDKDDQVLGETEINQYLLISQGNWYLAEVPLKDFLLGDKGIVGIGLKETSGESHQPIFIDEIRVLK</sequence>
<proteinExistence type="inferred from homology"/>
<evidence type="ECO:0000256" key="1">
    <source>
        <dbReference type="ARBA" id="ARBA00022801"/>
    </source>
</evidence>
<dbReference type="InterPro" id="IPR001547">
    <property type="entry name" value="Glyco_hydro_5"/>
</dbReference>
<comment type="similarity">
    <text evidence="3">Belongs to the glycosyl hydrolase 5 (cellulase A) family.</text>
</comment>